<reference evidence="2 3" key="1">
    <citation type="submission" date="2020-08" db="EMBL/GenBank/DDBJ databases">
        <title>Functional genomics of gut bacteria from endangered species of beetles.</title>
        <authorList>
            <person name="Carlos-Shanley C."/>
        </authorList>
    </citation>
    <scope>NUCLEOTIDE SEQUENCE [LARGE SCALE GENOMIC DNA]</scope>
    <source>
        <strain evidence="2 3">S00127</strain>
    </source>
</reference>
<organism evidence="2 3">
    <name type="scientific">Acinetobacter lwoffii</name>
    <dbReference type="NCBI Taxonomy" id="28090"/>
    <lineage>
        <taxon>Bacteria</taxon>
        <taxon>Pseudomonadati</taxon>
        <taxon>Pseudomonadota</taxon>
        <taxon>Gammaproteobacteria</taxon>
        <taxon>Moraxellales</taxon>
        <taxon>Moraxellaceae</taxon>
        <taxon>Acinetobacter</taxon>
    </lineage>
</organism>
<evidence type="ECO:0000313" key="2">
    <source>
        <dbReference type="EMBL" id="MBB6363065.1"/>
    </source>
</evidence>
<evidence type="ECO:0000313" key="3">
    <source>
        <dbReference type="Proteomes" id="UP000548425"/>
    </source>
</evidence>
<dbReference type="EMBL" id="JACHLA010000004">
    <property type="protein sequence ID" value="MBB6363065.1"/>
    <property type="molecule type" value="Genomic_DNA"/>
</dbReference>
<sequence>MKIKTQHGVGLMEVLVALILLSIGVLGFSILQVRAMDASLDASKRIQAMNLARDLSERMRANKSGLSKSITVTENEIDKLVDAYSNAMSGKYYISSHTPNCIGSTKCSSKDFAQEDVNQILYRAYTSGMKIALNDCPGNMSLNRFCVYVAWGETLPKDGGTNACTNSGSLTSNSKCIVLEAY</sequence>
<proteinExistence type="predicted"/>
<evidence type="ECO:0000259" key="1">
    <source>
        <dbReference type="Pfam" id="PF22150"/>
    </source>
</evidence>
<dbReference type="InterPro" id="IPR013362">
    <property type="entry name" value="Pilus_4_PilV"/>
</dbReference>
<dbReference type="InterPro" id="IPR054402">
    <property type="entry name" value="Tt1218-like_dom"/>
</dbReference>
<feature type="domain" description="Type IV pilin Tt1218-like" evidence="1">
    <location>
        <begin position="31"/>
        <end position="117"/>
    </location>
</feature>
<dbReference type="Proteomes" id="UP000548425">
    <property type="component" value="Unassembled WGS sequence"/>
</dbReference>
<protein>
    <submittedName>
        <fullName evidence="2">Type IV pilus assembly protein PilV</fullName>
    </submittedName>
</protein>
<comment type="caution">
    <text evidence="2">The sequence shown here is derived from an EMBL/GenBank/DDBJ whole genome shotgun (WGS) entry which is preliminary data.</text>
</comment>
<dbReference type="Pfam" id="PF22150">
    <property type="entry name" value="Tt1218-like"/>
    <property type="match status" value="1"/>
</dbReference>
<dbReference type="AlphaFoldDB" id="A0AAW3VG01"/>
<name>A0AAW3VG01_ACILW</name>
<gene>
    <name evidence="2" type="ORF">HNP34_001186</name>
</gene>
<accession>A0AAW3VG01</accession>
<dbReference type="RefSeq" id="WP_184412756.1">
    <property type="nucleotide sequence ID" value="NZ_JACHLA010000004.1"/>
</dbReference>
<dbReference type="NCBIfam" id="TIGR02523">
    <property type="entry name" value="type_IV_pilV"/>
    <property type="match status" value="1"/>
</dbReference>